<evidence type="ECO:0000256" key="1">
    <source>
        <dbReference type="SAM" id="MobiDB-lite"/>
    </source>
</evidence>
<feature type="region of interest" description="Disordered" evidence="1">
    <location>
        <begin position="384"/>
        <end position="407"/>
    </location>
</feature>
<dbReference type="Proteomes" id="UP001187531">
    <property type="component" value="Unassembled WGS sequence"/>
</dbReference>
<feature type="compositionally biased region" description="Polar residues" evidence="1">
    <location>
        <begin position="384"/>
        <end position="405"/>
    </location>
</feature>
<proteinExistence type="predicted"/>
<reference evidence="2" key="1">
    <citation type="submission" date="2023-07" db="EMBL/GenBank/DDBJ databases">
        <title>Chromosome-level genome assembly of Artemia franciscana.</title>
        <authorList>
            <person name="Jo E."/>
        </authorList>
    </citation>
    <scope>NUCLEOTIDE SEQUENCE</scope>
    <source>
        <tissue evidence="2">Whole body</tissue>
    </source>
</reference>
<comment type="caution">
    <text evidence="2">The sequence shown here is derived from an EMBL/GenBank/DDBJ whole genome shotgun (WGS) entry which is preliminary data.</text>
</comment>
<dbReference type="EMBL" id="JAVRJZ010000017">
    <property type="protein sequence ID" value="KAK2709308.1"/>
    <property type="molecule type" value="Genomic_DNA"/>
</dbReference>
<accession>A0AA88HHW6</accession>
<evidence type="ECO:0000313" key="2">
    <source>
        <dbReference type="EMBL" id="KAK2709308.1"/>
    </source>
</evidence>
<gene>
    <name evidence="2" type="ORF">QYM36_013094</name>
</gene>
<sequence>MCLKSRKLAIIRNGLGLGYLERVAAVVKEVDSFDCVPRAICEYTANQTYTRRRAVQHRDTDGDAENKTVAAPPLRPWYTRFAPRPENMPQYLTLLRALNLDQTNSFHLLRPAMYGIHKAERSDCLSQYNKCNGTYSEAFMDTVNNMDGGIIGALGRIGEVMGTNGGGGGGSSSAFDLFSAAGLGEVPSSASSGSNPFGLSAPSSGNFLTRGVNAIRGAIGTRERPRPIGGTPTLQDLVLDSDELDPSLFDFESRRQNQLKASRVVGHRIPNRLDPDHFNAIDGADASIAQASTNQYRGPPRAAFAPPSQAARASWIQPNTQTVPQNIQHVSIPETVKIEAWRFLNGPPNSVPPRVFYNNKVFPARSLNTQATVLQTPTNPLVLSASPSSGQARASASPSPLTQPTIPKMATTHLIPGTRPLSGKARALASPSPLLPPTNIQTATQPLIQGVRPMPGEARAPAPPIVSQQRARALSSAQPIVPQAHPISAIKPTANLQAPTGKVLFRD</sequence>
<organism evidence="2 3">
    <name type="scientific">Artemia franciscana</name>
    <name type="common">Brine shrimp</name>
    <name type="synonym">Artemia sanfranciscana</name>
    <dbReference type="NCBI Taxonomy" id="6661"/>
    <lineage>
        <taxon>Eukaryota</taxon>
        <taxon>Metazoa</taxon>
        <taxon>Ecdysozoa</taxon>
        <taxon>Arthropoda</taxon>
        <taxon>Crustacea</taxon>
        <taxon>Branchiopoda</taxon>
        <taxon>Anostraca</taxon>
        <taxon>Artemiidae</taxon>
        <taxon>Artemia</taxon>
    </lineage>
</organism>
<evidence type="ECO:0000313" key="3">
    <source>
        <dbReference type="Proteomes" id="UP001187531"/>
    </source>
</evidence>
<name>A0AA88HHW6_ARTSF</name>
<dbReference type="AlphaFoldDB" id="A0AA88HHW6"/>
<keyword evidence="3" id="KW-1185">Reference proteome</keyword>
<protein>
    <submittedName>
        <fullName evidence="2">Uncharacterized protein</fullName>
    </submittedName>
</protein>